<keyword evidence="1" id="KW-1133">Transmembrane helix</keyword>
<organism evidence="2 3">
    <name type="scientific">Ustilago trichophora</name>
    <dbReference type="NCBI Taxonomy" id="86804"/>
    <lineage>
        <taxon>Eukaryota</taxon>
        <taxon>Fungi</taxon>
        <taxon>Dikarya</taxon>
        <taxon>Basidiomycota</taxon>
        <taxon>Ustilaginomycotina</taxon>
        <taxon>Ustilaginomycetes</taxon>
        <taxon>Ustilaginales</taxon>
        <taxon>Ustilaginaceae</taxon>
        <taxon>Ustilago</taxon>
    </lineage>
</organism>
<keyword evidence="1" id="KW-0472">Membrane</keyword>
<accession>A0A5C3DU45</accession>
<evidence type="ECO:0000313" key="3">
    <source>
        <dbReference type="Proteomes" id="UP000324022"/>
    </source>
</evidence>
<keyword evidence="3" id="KW-1185">Reference proteome</keyword>
<dbReference type="Proteomes" id="UP000324022">
    <property type="component" value="Unassembled WGS sequence"/>
</dbReference>
<dbReference type="AlphaFoldDB" id="A0A5C3DU45"/>
<proteinExistence type="predicted"/>
<evidence type="ECO:0000313" key="2">
    <source>
        <dbReference type="EMBL" id="SPO21130.1"/>
    </source>
</evidence>
<dbReference type="OrthoDB" id="2545226at2759"/>
<protein>
    <submittedName>
        <fullName evidence="2">Uncharacterized protein</fullName>
    </submittedName>
</protein>
<keyword evidence="1" id="KW-0812">Transmembrane</keyword>
<feature type="transmembrane region" description="Helical" evidence="1">
    <location>
        <begin position="65"/>
        <end position="87"/>
    </location>
</feature>
<dbReference type="EMBL" id="OOIN01000002">
    <property type="protein sequence ID" value="SPO21130.1"/>
    <property type="molecule type" value="Genomic_DNA"/>
</dbReference>
<gene>
    <name evidence="2" type="ORF">UTRI_00607</name>
</gene>
<evidence type="ECO:0000256" key="1">
    <source>
        <dbReference type="SAM" id="Phobius"/>
    </source>
</evidence>
<name>A0A5C3DU45_9BASI</name>
<feature type="transmembrane region" description="Helical" evidence="1">
    <location>
        <begin position="23"/>
        <end position="44"/>
    </location>
</feature>
<sequence>MSAASAVSGARVLYRGPPGMKRALYYFIGTVFTGAGCYQGFLLTQHLSWPILSRDPEKTKLAPPMLRYATGAAVAVIGGSLGLFFFWTPSRLATRVTLYPATSQIGIRTAARPFRAFLPPSMRSQRSAPLNPQDHCERFHPLDALYRRDRTSAVEIEQFAQGKGRRVVSATSGKRQKVPSSILLGEDVTFGYQLEAAPTPLFETKAKNLYTQYWSRFKLSLRGETDWSEVAGGQGLTPAEVEAKAQLDPKDPWFMDRKNFDKLFPVRGYGSK</sequence>
<reference evidence="2 3" key="1">
    <citation type="submission" date="2018-03" db="EMBL/GenBank/DDBJ databases">
        <authorList>
            <person name="Guldener U."/>
        </authorList>
    </citation>
    <scope>NUCLEOTIDE SEQUENCE [LARGE SCALE GENOMIC DNA]</scope>
    <source>
        <strain evidence="2 3">NBRC100155</strain>
    </source>
</reference>